<evidence type="ECO:0000313" key="2">
    <source>
        <dbReference type="EMBL" id="AFD05215.1"/>
    </source>
</evidence>
<protein>
    <submittedName>
        <fullName evidence="2">Uncharacterized protein</fullName>
    </submittedName>
</protein>
<keyword evidence="1" id="KW-0732">Signal</keyword>
<dbReference type="InterPro" id="IPR058512">
    <property type="entry name" value="DUF8199"/>
</dbReference>
<dbReference type="STRING" id="929556.Solca_0057"/>
<dbReference type="HOGENOM" id="CLU_1833941_0_0_10"/>
<dbReference type="Pfam" id="PF26622">
    <property type="entry name" value="DUF8199"/>
    <property type="match status" value="1"/>
</dbReference>
<organism evidence="2 3">
    <name type="scientific">Solitalea canadensis (strain ATCC 29591 / DSM 3403 / JCM 21819 / LMG 8368 / NBRC 15130 / NCIMB 12057 / USAM 9D)</name>
    <name type="common">Flexibacter canadensis</name>
    <dbReference type="NCBI Taxonomy" id="929556"/>
    <lineage>
        <taxon>Bacteria</taxon>
        <taxon>Pseudomonadati</taxon>
        <taxon>Bacteroidota</taxon>
        <taxon>Sphingobacteriia</taxon>
        <taxon>Sphingobacteriales</taxon>
        <taxon>Sphingobacteriaceae</taxon>
        <taxon>Solitalea</taxon>
    </lineage>
</organism>
<sequence>MNRFFVILLSFLHLVLSTGFTTSVHFCKGVRQEANIFNHVNPDSPCPVCVAKYNQKQKKKNCCKHEKQLVKLSAEVKKTAPLDIKFKVWGFAIPNQLIGTVFDSEVIADQNTACYTPSDTPVPGNPLYILHCVYRI</sequence>
<feature type="chain" id="PRO_5003615267" evidence="1">
    <location>
        <begin position="22"/>
        <end position="136"/>
    </location>
</feature>
<dbReference type="RefSeq" id="WP_014678443.1">
    <property type="nucleotide sequence ID" value="NC_017770.1"/>
</dbReference>
<feature type="signal peptide" evidence="1">
    <location>
        <begin position="1"/>
        <end position="21"/>
    </location>
</feature>
<gene>
    <name evidence="2" type="ordered locus">Solca_0057</name>
</gene>
<dbReference type="Proteomes" id="UP000007590">
    <property type="component" value="Chromosome"/>
</dbReference>
<accession>H8KSS1</accession>
<evidence type="ECO:0000313" key="3">
    <source>
        <dbReference type="Proteomes" id="UP000007590"/>
    </source>
</evidence>
<dbReference type="KEGG" id="scn:Solca_0057"/>
<reference evidence="2" key="1">
    <citation type="submission" date="2012-02" db="EMBL/GenBank/DDBJ databases">
        <title>The complete genome of Solitalea canadensis DSM 3403.</title>
        <authorList>
            <consortium name="US DOE Joint Genome Institute (JGI-PGF)"/>
            <person name="Lucas S."/>
            <person name="Copeland A."/>
            <person name="Lapidus A."/>
            <person name="Glavina del Rio T."/>
            <person name="Dalin E."/>
            <person name="Tice H."/>
            <person name="Bruce D."/>
            <person name="Goodwin L."/>
            <person name="Pitluck S."/>
            <person name="Peters L."/>
            <person name="Ovchinnikova G."/>
            <person name="Lu M."/>
            <person name="Kyrpides N."/>
            <person name="Mavromatis K."/>
            <person name="Ivanova N."/>
            <person name="Brettin T."/>
            <person name="Detter J.C."/>
            <person name="Han C."/>
            <person name="Larimer F."/>
            <person name="Land M."/>
            <person name="Hauser L."/>
            <person name="Markowitz V."/>
            <person name="Cheng J.-F."/>
            <person name="Hugenholtz P."/>
            <person name="Woyke T."/>
            <person name="Wu D."/>
            <person name="Spring S."/>
            <person name="Schroeder M."/>
            <person name="Kopitz M."/>
            <person name="Brambilla E."/>
            <person name="Klenk H.-P."/>
            <person name="Eisen J.A."/>
        </authorList>
    </citation>
    <scope>NUCLEOTIDE SEQUENCE</scope>
    <source>
        <strain evidence="2">DSM 3403</strain>
    </source>
</reference>
<name>H8KSS1_SOLCM</name>
<dbReference type="eggNOG" id="ENOG50333QF">
    <property type="taxonomic scope" value="Bacteria"/>
</dbReference>
<dbReference type="EMBL" id="CP003349">
    <property type="protein sequence ID" value="AFD05215.1"/>
    <property type="molecule type" value="Genomic_DNA"/>
</dbReference>
<dbReference type="NCBIfam" id="NF047658">
    <property type="entry name" value="HYC_CC_PP"/>
    <property type="match status" value="1"/>
</dbReference>
<keyword evidence="3" id="KW-1185">Reference proteome</keyword>
<dbReference type="OrthoDB" id="1252385at2"/>
<proteinExistence type="predicted"/>
<evidence type="ECO:0000256" key="1">
    <source>
        <dbReference type="SAM" id="SignalP"/>
    </source>
</evidence>
<dbReference type="InterPro" id="IPR058060">
    <property type="entry name" value="HYC_CC_PP"/>
</dbReference>
<dbReference type="AlphaFoldDB" id="H8KSS1"/>